<organism>
    <name type="scientific">Culex quinquefasciatus</name>
    <name type="common">Southern house mosquito</name>
    <name type="synonym">Culex pungens</name>
    <dbReference type="NCBI Taxonomy" id="7176"/>
    <lineage>
        <taxon>Eukaryota</taxon>
        <taxon>Metazoa</taxon>
        <taxon>Ecdysozoa</taxon>
        <taxon>Arthropoda</taxon>
        <taxon>Hexapoda</taxon>
        <taxon>Insecta</taxon>
        <taxon>Pterygota</taxon>
        <taxon>Neoptera</taxon>
        <taxon>Endopterygota</taxon>
        <taxon>Diptera</taxon>
        <taxon>Nematocera</taxon>
        <taxon>Culicoidea</taxon>
        <taxon>Culicidae</taxon>
        <taxon>Culicinae</taxon>
        <taxon>Culicini</taxon>
        <taxon>Culex</taxon>
        <taxon>Culex</taxon>
    </lineage>
</organism>
<dbReference type="VEuPathDB" id="VectorBase:CPIJ009346"/>
<dbReference type="EnsemblMetazoa" id="CPIJ009346-RA">
    <property type="protein sequence ID" value="CPIJ009346-PA"/>
    <property type="gene ID" value="CPIJ009346"/>
</dbReference>
<reference evidence="1" key="1">
    <citation type="submission" date="2007-03" db="EMBL/GenBank/DDBJ databases">
        <title>Annotation of Culex pipiens quinquefasciatus.</title>
        <authorList>
            <consortium name="The Broad Institute Genome Sequencing Platform"/>
            <person name="Atkinson P.W."/>
            <person name="Hemingway J."/>
            <person name="Christensen B.M."/>
            <person name="Higgs S."/>
            <person name="Kodira C."/>
            <person name="Hannick L."/>
            <person name="Megy K."/>
            <person name="O'Leary S."/>
            <person name="Pearson M."/>
            <person name="Haas B.J."/>
            <person name="Mauceli E."/>
            <person name="Wortman J.R."/>
            <person name="Lee N.H."/>
            <person name="Guigo R."/>
            <person name="Stanke M."/>
            <person name="Alvarado L."/>
            <person name="Amedeo P."/>
            <person name="Antoine C.H."/>
            <person name="Arensburger P."/>
            <person name="Bidwell S.L."/>
            <person name="Crawford M."/>
            <person name="Camaro F."/>
            <person name="Devon K."/>
            <person name="Engels R."/>
            <person name="Hammond M."/>
            <person name="Howarth C."/>
            <person name="Koehrsen M."/>
            <person name="Lawson D."/>
            <person name="Montgomery P."/>
            <person name="Nene V."/>
            <person name="Nusbaum C."/>
            <person name="Puiu D."/>
            <person name="Romero-Severson J."/>
            <person name="Severson D.W."/>
            <person name="Shumway M."/>
            <person name="Sisk P."/>
            <person name="Stolte C."/>
            <person name="Zeng Q."/>
            <person name="Eisenstadt E."/>
            <person name="Fraser-Liggett C."/>
            <person name="Strausberg R."/>
            <person name="Galagan J."/>
            <person name="Birren B."/>
            <person name="Collins F.H."/>
        </authorList>
    </citation>
    <scope>NUCLEOTIDE SEQUENCE [LARGE SCALE GENOMIC DNA]</scope>
    <source>
        <strain evidence="1">JHB</strain>
    </source>
</reference>
<dbReference type="AlphaFoldDB" id="B0WRD7"/>
<reference evidence="2" key="2">
    <citation type="submission" date="2021-02" db="UniProtKB">
        <authorList>
            <consortium name="EnsemblMetazoa"/>
        </authorList>
    </citation>
    <scope>IDENTIFICATION</scope>
    <source>
        <strain evidence="2">JHB</strain>
    </source>
</reference>
<dbReference type="InParanoid" id="B0WRD7"/>
<evidence type="ECO:0000313" key="1">
    <source>
        <dbReference type="EMBL" id="EDS33327.1"/>
    </source>
</evidence>
<evidence type="ECO:0000313" key="2">
    <source>
        <dbReference type="EnsemblMetazoa" id="CPIJ009346-PA"/>
    </source>
</evidence>
<keyword evidence="3" id="KW-1185">Reference proteome</keyword>
<name>B0WRD7_CULQU</name>
<dbReference type="KEGG" id="cqu:CpipJ_CPIJ009346"/>
<sequence length="88" mass="9524">MFATPAGGKILTSHRALQTVVPAAVSQRRQKLRLREGACVLQRGAVGIPGKVSCTTSLLVQLPLKLQLTGLNPLAHSISTCWLRRIIR</sequence>
<gene>
    <name evidence="2" type="primary">6042122</name>
    <name evidence="1" type="ORF">CpipJ_CPIJ009346</name>
</gene>
<accession>B0WRD7</accession>
<dbReference type="EMBL" id="DS232054">
    <property type="protein sequence ID" value="EDS33327.1"/>
    <property type="molecule type" value="Genomic_DNA"/>
</dbReference>
<dbReference type="Proteomes" id="UP000002320">
    <property type="component" value="Unassembled WGS sequence"/>
</dbReference>
<protein>
    <submittedName>
        <fullName evidence="1 2">Uncharacterized protein</fullName>
    </submittedName>
</protein>
<proteinExistence type="predicted"/>
<evidence type="ECO:0000313" key="3">
    <source>
        <dbReference type="Proteomes" id="UP000002320"/>
    </source>
</evidence>
<dbReference type="HOGENOM" id="CLU_2471272_0_0_1"/>